<evidence type="ECO:0000313" key="1">
    <source>
        <dbReference type="EMBL" id="GAL04638.1"/>
    </source>
</evidence>
<name>A0A090QQU6_9GAMM</name>
<comment type="caution">
    <text evidence="1">The sequence shown here is derived from an EMBL/GenBank/DDBJ whole genome shotgun (WGS) entry which is preliminary data.</text>
</comment>
<dbReference type="eggNOG" id="COG0714">
    <property type="taxonomic scope" value="Bacteria"/>
</dbReference>
<gene>
    <name evidence="1" type="ORF">JCM19237_1310</name>
</gene>
<reference evidence="1 2" key="1">
    <citation type="journal article" date="2014" name="Genome Announc.">
        <title>Draft Genome Sequences of Two Vibrionaceae Species, Vibrio ponticus C121 and Photobacterium aphoticum C119, Isolated as Coral Reef Microbiota.</title>
        <authorList>
            <person name="Al-saari N."/>
            <person name="Meirelles P.M."/>
            <person name="Mino S."/>
            <person name="Suda W."/>
            <person name="Oshima K."/>
            <person name="Hattori M."/>
            <person name="Ohkuma M."/>
            <person name="Thompson F.L."/>
            <person name="Gomez-Gil B."/>
            <person name="Sawabe T."/>
            <person name="Sawabe T."/>
        </authorList>
    </citation>
    <scope>NUCLEOTIDE SEQUENCE [LARGE SCALE GENOMIC DNA]</scope>
    <source>
        <strain evidence="1 2">JCM 19237</strain>
    </source>
</reference>
<dbReference type="AlphaFoldDB" id="A0A090QQU6"/>
<protein>
    <submittedName>
        <fullName evidence="1">Uncharacterized protein</fullName>
    </submittedName>
</protein>
<evidence type="ECO:0000313" key="2">
    <source>
        <dbReference type="Proteomes" id="UP000029227"/>
    </source>
</evidence>
<dbReference type="STRING" id="754436.JCM19237_1310"/>
<proteinExistence type="predicted"/>
<accession>A0A090QQU6</accession>
<dbReference type="Proteomes" id="UP000029227">
    <property type="component" value="Unassembled WGS sequence"/>
</dbReference>
<organism evidence="1 2">
    <name type="scientific">Photobacterium aphoticum</name>
    <dbReference type="NCBI Taxonomy" id="754436"/>
    <lineage>
        <taxon>Bacteria</taxon>
        <taxon>Pseudomonadati</taxon>
        <taxon>Pseudomonadota</taxon>
        <taxon>Gammaproteobacteria</taxon>
        <taxon>Vibrionales</taxon>
        <taxon>Vibrionaceae</taxon>
        <taxon>Photobacterium</taxon>
    </lineage>
</organism>
<dbReference type="EMBL" id="BBMN01000004">
    <property type="protein sequence ID" value="GAL04638.1"/>
    <property type="molecule type" value="Genomic_DNA"/>
</dbReference>
<sequence>MNKQALDLTMVTHDDALSLHISGTEFYQPVESAEFLALQDMAALDVASESPTVYRAEYLAYACWMRPNAG</sequence>